<dbReference type="PROSITE" id="PS51352">
    <property type="entry name" value="THIOREDOXIN_2"/>
    <property type="match status" value="1"/>
</dbReference>
<keyword evidence="7" id="KW-1185">Reference proteome</keyword>
<evidence type="ECO:0000256" key="2">
    <source>
        <dbReference type="ARBA" id="ARBA00023002"/>
    </source>
</evidence>
<sequence>MAAKLTRKDLIQLFIVTIIAFAAAQLLTRTSPIGIDVSSNATAQAILDDRSSPSREVDDPTLTLVVFTDYQCPACKLADPQMMAAVEKDGHIRVVYRDWPIFGPISEEAALIAIASDRQNIYPAVHRQLMSERRPLSEQVMREAVTGSGGDWAQIQSDLRDHSEEIRQQLNLNRRDAFSLGLAGTPGYLIGPTLVSGGLDEGEFTDAFEKGRRTEGR</sequence>
<dbReference type="OrthoDB" id="9780147at2"/>
<protein>
    <submittedName>
        <fullName evidence="6">Thioredoxin domain-containing protein</fullName>
    </submittedName>
</protein>
<name>A0A845BAI2_9SPHN</name>
<proteinExistence type="predicted"/>
<evidence type="ECO:0000259" key="5">
    <source>
        <dbReference type="PROSITE" id="PS51352"/>
    </source>
</evidence>
<dbReference type="InterPro" id="IPR036249">
    <property type="entry name" value="Thioredoxin-like_sf"/>
</dbReference>
<dbReference type="PANTHER" id="PTHR13887:SF14">
    <property type="entry name" value="DISULFIDE BOND FORMATION PROTEIN D"/>
    <property type="match status" value="1"/>
</dbReference>
<organism evidence="6 7">
    <name type="scientific">Allopontixanthobacter sediminis</name>
    <dbReference type="NCBI Taxonomy" id="1689985"/>
    <lineage>
        <taxon>Bacteria</taxon>
        <taxon>Pseudomonadati</taxon>
        <taxon>Pseudomonadota</taxon>
        <taxon>Alphaproteobacteria</taxon>
        <taxon>Sphingomonadales</taxon>
        <taxon>Erythrobacteraceae</taxon>
        <taxon>Allopontixanthobacter</taxon>
    </lineage>
</organism>
<dbReference type="Gene3D" id="3.40.30.10">
    <property type="entry name" value="Glutaredoxin"/>
    <property type="match status" value="1"/>
</dbReference>
<accession>A0A845BAI2</accession>
<evidence type="ECO:0000256" key="1">
    <source>
        <dbReference type="ARBA" id="ARBA00022729"/>
    </source>
</evidence>
<dbReference type="PANTHER" id="PTHR13887">
    <property type="entry name" value="GLUTATHIONE S-TRANSFERASE KAPPA"/>
    <property type="match status" value="1"/>
</dbReference>
<evidence type="ECO:0000256" key="3">
    <source>
        <dbReference type="ARBA" id="ARBA00023157"/>
    </source>
</evidence>
<dbReference type="InterPro" id="IPR001853">
    <property type="entry name" value="DSBA-like_thioredoxin_dom"/>
</dbReference>
<comment type="caution">
    <text evidence="6">The sequence shown here is derived from an EMBL/GenBank/DDBJ whole genome shotgun (WGS) entry which is preliminary data.</text>
</comment>
<gene>
    <name evidence="6" type="ORF">GRI65_09035</name>
</gene>
<feature type="domain" description="Thioredoxin" evidence="5">
    <location>
        <begin position="32"/>
        <end position="213"/>
    </location>
</feature>
<dbReference type="AlphaFoldDB" id="A0A845BAI2"/>
<evidence type="ECO:0000313" key="7">
    <source>
        <dbReference type="Proteomes" id="UP000431922"/>
    </source>
</evidence>
<dbReference type="SUPFAM" id="SSF52833">
    <property type="entry name" value="Thioredoxin-like"/>
    <property type="match status" value="1"/>
</dbReference>
<dbReference type="RefSeq" id="WP_160756173.1">
    <property type="nucleotide sequence ID" value="NZ_WTYL01000002.1"/>
</dbReference>
<dbReference type="Proteomes" id="UP000431922">
    <property type="component" value="Unassembled WGS sequence"/>
</dbReference>
<dbReference type="Pfam" id="PF01323">
    <property type="entry name" value="DSBA"/>
    <property type="match status" value="1"/>
</dbReference>
<reference evidence="6 7" key="1">
    <citation type="submission" date="2019-12" db="EMBL/GenBank/DDBJ databases">
        <title>Genomic-based taxomic classification of the family Erythrobacteraceae.</title>
        <authorList>
            <person name="Xu L."/>
        </authorList>
    </citation>
    <scope>NUCLEOTIDE SEQUENCE [LARGE SCALE GENOMIC DNA]</scope>
    <source>
        <strain evidence="6 7">KCTC 42453</strain>
    </source>
</reference>
<evidence type="ECO:0000256" key="4">
    <source>
        <dbReference type="ARBA" id="ARBA00023284"/>
    </source>
</evidence>
<keyword evidence="4" id="KW-0676">Redox-active center</keyword>
<keyword evidence="2" id="KW-0560">Oxidoreductase</keyword>
<evidence type="ECO:0000313" key="6">
    <source>
        <dbReference type="EMBL" id="MXP44599.1"/>
    </source>
</evidence>
<dbReference type="GO" id="GO:0016491">
    <property type="term" value="F:oxidoreductase activity"/>
    <property type="evidence" value="ECO:0007669"/>
    <property type="project" value="UniProtKB-KW"/>
</dbReference>
<keyword evidence="1" id="KW-0732">Signal</keyword>
<dbReference type="EMBL" id="WTYL01000002">
    <property type="protein sequence ID" value="MXP44599.1"/>
    <property type="molecule type" value="Genomic_DNA"/>
</dbReference>
<dbReference type="InterPro" id="IPR013766">
    <property type="entry name" value="Thioredoxin_domain"/>
</dbReference>
<keyword evidence="3" id="KW-1015">Disulfide bond</keyword>